<reference evidence="2 3" key="1">
    <citation type="submission" date="2014-11" db="EMBL/GenBank/DDBJ databases">
        <authorList>
            <person name="Zhu J."/>
            <person name="Qi W."/>
            <person name="Song R."/>
        </authorList>
    </citation>
    <scope>NUCLEOTIDE SEQUENCE [LARGE SCALE GENOMIC DNA]</scope>
</reference>
<accession>A0A0G4EFQ6</accession>
<dbReference type="EMBL" id="CDMY01000217">
    <property type="protein sequence ID" value="CEL94321.1"/>
    <property type="molecule type" value="Genomic_DNA"/>
</dbReference>
<evidence type="ECO:0000313" key="3">
    <source>
        <dbReference type="Proteomes" id="UP000041254"/>
    </source>
</evidence>
<dbReference type="InParanoid" id="A0A0G4EFQ6"/>
<organism evidence="2 3">
    <name type="scientific">Vitrella brassicaformis (strain CCMP3155)</name>
    <dbReference type="NCBI Taxonomy" id="1169540"/>
    <lineage>
        <taxon>Eukaryota</taxon>
        <taxon>Sar</taxon>
        <taxon>Alveolata</taxon>
        <taxon>Colpodellida</taxon>
        <taxon>Vitrellaceae</taxon>
        <taxon>Vitrella</taxon>
    </lineage>
</organism>
<proteinExistence type="predicted"/>
<dbReference type="Proteomes" id="UP000041254">
    <property type="component" value="Unassembled WGS sequence"/>
</dbReference>
<gene>
    <name evidence="2" type="ORF">Vbra_1987</name>
</gene>
<feature type="region of interest" description="Disordered" evidence="1">
    <location>
        <begin position="1"/>
        <end position="27"/>
    </location>
</feature>
<dbReference type="Pfam" id="PF05990">
    <property type="entry name" value="DUF900"/>
    <property type="match status" value="1"/>
</dbReference>
<dbReference type="PhylomeDB" id="A0A0G4EFQ6"/>
<sequence length="230" mass="25634">MNVLGGTKESFGNPDSPTKPVSFDEKNNDATGNVHFCKSGPDDEHKEVFSKNFLDRLLNSKADHVLFSIHGFNVQPASALDQTAKIQEQFNAMAKTGDNPSKVKVVGLIWPCGDKIGIIRDYWNDRRRAYASVAGFERMLAKVLRADERILGTVPLPDSKTDLLMQKKLSIMAHSMNRVLWQTLIRADEMYGIKGVFGDIFMVATDVLNNMLNEPSSICMAADRVCVLRI</sequence>
<name>A0A0G4EFQ6_VITBC</name>
<protein>
    <submittedName>
        <fullName evidence="2">Uncharacterized protein</fullName>
    </submittedName>
</protein>
<dbReference type="VEuPathDB" id="CryptoDB:Vbra_1987"/>
<evidence type="ECO:0000256" key="1">
    <source>
        <dbReference type="SAM" id="MobiDB-lite"/>
    </source>
</evidence>
<keyword evidence="3" id="KW-1185">Reference proteome</keyword>
<dbReference type="InterPro" id="IPR010297">
    <property type="entry name" value="DUF900_hydrolase"/>
</dbReference>
<dbReference type="AlphaFoldDB" id="A0A0G4EFQ6"/>
<evidence type="ECO:0000313" key="2">
    <source>
        <dbReference type="EMBL" id="CEL94321.1"/>
    </source>
</evidence>